<evidence type="ECO:0000313" key="6">
    <source>
        <dbReference type="Proteomes" id="UP000240429"/>
    </source>
</evidence>
<dbReference type="PANTHER" id="PTHR43132">
    <property type="entry name" value="ARSENICAL RESISTANCE OPERON REPRESSOR ARSR-RELATED"/>
    <property type="match status" value="1"/>
</dbReference>
<dbReference type="Proteomes" id="UP000240429">
    <property type="component" value="Unassembled WGS sequence"/>
</dbReference>
<reference evidence="5 6" key="1">
    <citation type="submission" date="2018-03" db="EMBL/GenBank/DDBJ databases">
        <title>Streptomyces dioscori sp. nov., a novel endophytic actinobacterium isolated from bulbil of Dioscorea bulbifera L.</title>
        <authorList>
            <person name="Zhikuan W."/>
        </authorList>
    </citation>
    <scope>NUCLEOTIDE SEQUENCE [LARGE SCALE GENOMIC DNA]</scope>
    <source>
        <strain evidence="5 6">A217</strain>
    </source>
</reference>
<comment type="caution">
    <text evidence="5">The sequence shown here is derived from an EMBL/GenBank/DDBJ whole genome shotgun (WGS) entry which is preliminary data.</text>
</comment>
<dbReference type="InterPro" id="IPR036388">
    <property type="entry name" value="WH-like_DNA-bd_sf"/>
</dbReference>
<keyword evidence="3" id="KW-0804">Transcription</keyword>
<proteinExistence type="predicted"/>
<dbReference type="GO" id="GO:0003677">
    <property type="term" value="F:DNA binding"/>
    <property type="evidence" value="ECO:0007669"/>
    <property type="project" value="UniProtKB-KW"/>
</dbReference>
<dbReference type="SUPFAM" id="SSF46785">
    <property type="entry name" value="Winged helix' DNA-binding domain"/>
    <property type="match status" value="1"/>
</dbReference>
<sequence length="336" mass="36120">MLKFHFTDADMARIRMAGGPDPLWELLLSLHLLGGHDGSVVFGAWKRRIRNRLPGSTRLLLDLAPPRGYSADFLTPAPDRGGLETGIDAVLSTPRGGLRRDIARLAAARNLGARTLSLAEAGSDAMRSLGAALRGYYDVALRPYWAEVRNAIEADRALRARALLDGGTEGMLSTLHPSLRWQPGVLTVASAYDRDIRLDGRGLLLLPSFFCWRAPITLRDPGLPPVVVYPVAHDLGWSRADDGRGHDAREALGTLLGRTRADVLAAVADHGGSTSDLARRLVVSPASVSQHAAALRDSGLIVTQRRGQSVHHSATTLGSALLEGNLQIPQEPSRSC</sequence>
<accession>A0A2P8QG19</accession>
<protein>
    <submittedName>
        <fullName evidence="5">Transcriptional regulator</fullName>
    </submittedName>
</protein>
<keyword evidence="6" id="KW-1185">Reference proteome</keyword>
<evidence type="ECO:0000256" key="3">
    <source>
        <dbReference type="ARBA" id="ARBA00023163"/>
    </source>
</evidence>
<organism evidence="5 6">
    <name type="scientific">Streptomyces dioscori</name>
    <dbReference type="NCBI Taxonomy" id="2109333"/>
    <lineage>
        <taxon>Bacteria</taxon>
        <taxon>Bacillati</taxon>
        <taxon>Actinomycetota</taxon>
        <taxon>Actinomycetes</taxon>
        <taxon>Kitasatosporales</taxon>
        <taxon>Streptomycetaceae</taxon>
        <taxon>Streptomyces</taxon>
        <taxon>Streptomyces aurantiacus group</taxon>
    </lineage>
</organism>
<dbReference type="PANTHER" id="PTHR43132:SF8">
    <property type="entry name" value="HTH-TYPE TRANSCRIPTIONAL REGULATOR KMTR"/>
    <property type="match status" value="1"/>
</dbReference>
<keyword evidence="2" id="KW-0238">DNA-binding</keyword>
<dbReference type="RefSeq" id="WP_107014944.1">
    <property type="nucleotide sequence ID" value="NZ_KZ679038.1"/>
</dbReference>
<name>A0A2P8QG19_9ACTN</name>
<gene>
    <name evidence="5" type="ORF">C6Y14_03690</name>
</gene>
<dbReference type="AlphaFoldDB" id="A0A2P8QG19"/>
<dbReference type="Pfam" id="PF12802">
    <property type="entry name" value="MarR_2"/>
    <property type="match status" value="1"/>
</dbReference>
<dbReference type="InterPro" id="IPR051011">
    <property type="entry name" value="Metal_resp_trans_reg"/>
</dbReference>
<evidence type="ECO:0000313" key="5">
    <source>
        <dbReference type="EMBL" id="PSM45187.1"/>
    </source>
</evidence>
<evidence type="ECO:0000256" key="2">
    <source>
        <dbReference type="ARBA" id="ARBA00023125"/>
    </source>
</evidence>
<dbReference type="SMART" id="SM00418">
    <property type="entry name" value="HTH_ARSR"/>
    <property type="match status" value="1"/>
</dbReference>
<evidence type="ECO:0000256" key="1">
    <source>
        <dbReference type="ARBA" id="ARBA00023015"/>
    </source>
</evidence>
<dbReference type="PROSITE" id="PS50987">
    <property type="entry name" value="HTH_ARSR_2"/>
    <property type="match status" value="1"/>
</dbReference>
<dbReference type="EMBL" id="PYBJ01000001">
    <property type="protein sequence ID" value="PSM45187.1"/>
    <property type="molecule type" value="Genomic_DNA"/>
</dbReference>
<dbReference type="InterPro" id="IPR011991">
    <property type="entry name" value="ArsR-like_HTH"/>
</dbReference>
<dbReference type="GO" id="GO:0003700">
    <property type="term" value="F:DNA-binding transcription factor activity"/>
    <property type="evidence" value="ECO:0007669"/>
    <property type="project" value="InterPro"/>
</dbReference>
<evidence type="ECO:0000259" key="4">
    <source>
        <dbReference type="PROSITE" id="PS50987"/>
    </source>
</evidence>
<dbReference type="InterPro" id="IPR036390">
    <property type="entry name" value="WH_DNA-bd_sf"/>
</dbReference>
<dbReference type="InterPro" id="IPR000835">
    <property type="entry name" value="HTH_MarR-typ"/>
</dbReference>
<feature type="domain" description="HTH arsR-type" evidence="4">
    <location>
        <begin position="240"/>
        <end position="333"/>
    </location>
</feature>
<dbReference type="CDD" id="cd00090">
    <property type="entry name" value="HTH_ARSR"/>
    <property type="match status" value="1"/>
</dbReference>
<keyword evidence="1" id="KW-0805">Transcription regulation</keyword>
<dbReference type="InterPro" id="IPR001845">
    <property type="entry name" value="HTH_ArsR_DNA-bd_dom"/>
</dbReference>
<dbReference type="Gene3D" id="1.10.10.10">
    <property type="entry name" value="Winged helix-like DNA-binding domain superfamily/Winged helix DNA-binding domain"/>
    <property type="match status" value="1"/>
</dbReference>
<dbReference type="OrthoDB" id="3808065at2"/>